<dbReference type="EMBL" id="JBBWRZ010000011">
    <property type="protein sequence ID" value="KAK8225777.1"/>
    <property type="molecule type" value="Genomic_DNA"/>
</dbReference>
<evidence type="ECO:0000313" key="4">
    <source>
        <dbReference type="Proteomes" id="UP001492380"/>
    </source>
</evidence>
<proteinExistence type="predicted"/>
<name>A0ABR1YD48_9PEZI</name>
<reference evidence="3 4" key="1">
    <citation type="submission" date="2024-04" db="EMBL/GenBank/DDBJ databases">
        <title>Phyllosticta paracitricarpa is synonymous to the EU quarantine fungus P. citricarpa based on phylogenomic analyses.</title>
        <authorList>
            <consortium name="Lawrence Berkeley National Laboratory"/>
            <person name="Van Ingen-Buijs V.A."/>
            <person name="Van Westerhoven A.C."/>
            <person name="Haridas S."/>
            <person name="Skiadas P."/>
            <person name="Martin F."/>
            <person name="Groenewald J.Z."/>
            <person name="Crous P.W."/>
            <person name="Seidl M.F."/>
        </authorList>
    </citation>
    <scope>NUCLEOTIDE SEQUENCE [LARGE SCALE GENOMIC DNA]</scope>
    <source>
        <strain evidence="3 4">CBS 123374</strain>
    </source>
</reference>
<keyword evidence="2" id="KW-0472">Membrane</keyword>
<feature type="transmembrane region" description="Helical" evidence="2">
    <location>
        <begin position="31"/>
        <end position="53"/>
    </location>
</feature>
<feature type="region of interest" description="Disordered" evidence="1">
    <location>
        <begin position="1"/>
        <end position="23"/>
    </location>
</feature>
<evidence type="ECO:0000256" key="1">
    <source>
        <dbReference type="SAM" id="MobiDB-lite"/>
    </source>
</evidence>
<protein>
    <submittedName>
        <fullName evidence="3">Uncharacterized protein</fullName>
    </submittedName>
</protein>
<dbReference type="Proteomes" id="UP001492380">
    <property type="component" value="Unassembled WGS sequence"/>
</dbReference>
<evidence type="ECO:0000256" key="2">
    <source>
        <dbReference type="SAM" id="Phobius"/>
    </source>
</evidence>
<organism evidence="3 4">
    <name type="scientific">Phyllosticta capitalensis</name>
    <dbReference type="NCBI Taxonomy" id="121624"/>
    <lineage>
        <taxon>Eukaryota</taxon>
        <taxon>Fungi</taxon>
        <taxon>Dikarya</taxon>
        <taxon>Ascomycota</taxon>
        <taxon>Pezizomycotina</taxon>
        <taxon>Dothideomycetes</taxon>
        <taxon>Dothideomycetes incertae sedis</taxon>
        <taxon>Botryosphaeriales</taxon>
        <taxon>Phyllostictaceae</taxon>
        <taxon>Phyllosticta</taxon>
    </lineage>
</organism>
<gene>
    <name evidence="3" type="ORF">HDK90DRAFT_469490</name>
</gene>
<keyword evidence="2" id="KW-1133">Transmembrane helix</keyword>
<keyword evidence="2" id="KW-0812">Transmembrane</keyword>
<sequence>MAGPSQGSNEGERGPAHVTDNTGNSQVQCQVYGQIMMVTALLVVMSGIGRFYAFSEGQLAQAGLTPCSPTPGEREPIYMRRTLHPRNGSAADTSISGPYTRSKVEDILREELLERVG</sequence>
<evidence type="ECO:0000313" key="3">
    <source>
        <dbReference type="EMBL" id="KAK8225777.1"/>
    </source>
</evidence>
<comment type="caution">
    <text evidence="3">The sequence shown here is derived from an EMBL/GenBank/DDBJ whole genome shotgun (WGS) entry which is preliminary data.</text>
</comment>
<accession>A0ABR1YD48</accession>
<keyword evidence="4" id="KW-1185">Reference proteome</keyword>